<proteinExistence type="predicted"/>
<organism evidence="2 3">
    <name type="scientific">Glonium stellatum</name>
    <dbReference type="NCBI Taxonomy" id="574774"/>
    <lineage>
        <taxon>Eukaryota</taxon>
        <taxon>Fungi</taxon>
        <taxon>Dikarya</taxon>
        <taxon>Ascomycota</taxon>
        <taxon>Pezizomycotina</taxon>
        <taxon>Dothideomycetes</taxon>
        <taxon>Pleosporomycetidae</taxon>
        <taxon>Gloniales</taxon>
        <taxon>Gloniaceae</taxon>
        <taxon>Glonium</taxon>
    </lineage>
</organism>
<evidence type="ECO:0000259" key="1">
    <source>
        <dbReference type="Pfam" id="PF02026"/>
    </source>
</evidence>
<dbReference type="Pfam" id="PF02026">
    <property type="entry name" value="RyR"/>
    <property type="match status" value="1"/>
</dbReference>
<dbReference type="EMBL" id="KV750709">
    <property type="protein sequence ID" value="OCL03572.1"/>
    <property type="molecule type" value="Genomic_DNA"/>
</dbReference>
<dbReference type="InterPro" id="IPR003032">
    <property type="entry name" value="Ryanodine_rcpt"/>
</dbReference>
<evidence type="ECO:0000313" key="2">
    <source>
        <dbReference type="EMBL" id="OCL03572.1"/>
    </source>
</evidence>
<keyword evidence="3" id="KW-1185">Reference proteome</keyword>
<feature type="domain" description="Ryanodine receptor Ryr" evidence="1">
    <location>
        <begin position="780"/>
        <end position="835"/>
    </location>
</feature>
<accession>A0A8E2JNH6</accession>
<evidence type="ECO:0000313" key="3">
    <source>
        <dbReference type="Proteomes" id="UP000250140"/>
    </source>
</evidence>
<sequence>MPPRHILIAGDASHDLFLYPLPASLDSGGSSQRPRTHWFRGGVGLLAHLLNGSEQSGPRVDIYQPNLAGSENPTIHPPIQSVIELKLHTPNSQDPPTYSLKRKQRLNVEHRWHAPEIPSSSSDNGALSLCIFQDAEGFFNDGDSEIAITRFNQTRPRFLLYHMARPLCSGKIWEAVRRGPFVRADKQDPQRVIVVVSADDLRAEGIELSYGLSWERTCEDFVEQLGSTGKLVTLVTCAHLIVLFGCDGVIYHRGLQVARPMLFFDPLRAEGEFARENLGPVPGVAEAFVAGFAKAFMQSEDFNFEDSIESGFWAARRLARHGLSMQSPDSSCPLVYDASKIMGNLNRVKKGKLVRFSIPSDDIGQGNERNWSLLDHTIGDSADVARRIVKEGPHSSANLVPSARFNNLVLFDRHEIESFRTLFNSLAEYLAVPESRPLSIALFGPRNSGKSFAALQVAETASKGHKVRQLRYDLSQFTQLDDLLSAFHSVRDCTLEGFTPLVYFNGFDSDFAGSQSGAGSQFGWLPYLLAPMLLGKFSDGGVSRPIGPAVFFFGATRIKTYEKLKLRADADTGNITRARDFLGCLHGFVDMPGPDRVDHGNGVDRLYPVRRAVVLRALLEAREPNLKSGDQMNIDESVLNGLLLTPYYRQGIRSLRSIIAMSRLNNRRHFERAALPPQAQLDLHVDYNTFMKYMRGLPIPDRIREELAEKLHNVYYNHRAKYASPEEIKRLKRWNELDEELRESSRAHADSIPQKLRLVQCFLAEKQEYREPIKQFTIDQVELLAENEHERWNAERLQKQWSLGERAPEKRSSPFLIPWEDLDPEYQEIDRIMVRAYPTILPEPYYIYKMGPKEISPKGVS</sequence>
<protein>
    <recommendedName>
        <fullName evidence="1">Ryanodine receptor Ryr domain-containing protein</fullName>
    </recommendedName>
</protein>
<gene>
    <name evidence="2" type="ORF">AOQ84DRAFT_143720</name>
</gene>
<dbReference type="AlphaFoldDB" id="A0A8E2JNH6"/>
<dbReference type="OrthoDB" id="5305673at2759"/>
<name>A0A8E2JNH6_9PEZI</name>
<dbReference type="Proteomes" id="UP000250140">
    <property type="component" value="Unassembled WGS sequence"/>
</dbReference>
<dbReference type="Gene3D" id="6.20.350.10">
    <property type="match status" value="1"/>
</dbReference>
<reference evidence="2 3" key="1">
    <citation type="journal article" date="2016" name="Nat. Commun.">
        <title>Ectomycorrhizal ecology is imprinted in the genome of the dominant symbiotic fungus Cenococcum geophilum.</title>
        <authorList>
            <consortium name="DOE Joint Genome Institute"/>
            <person name="Peter M."/>
            <person name="Kohler A."/>
            <person name="Ohm R.A."/>
            <person name="Kuo A."/>
            <person name="Krutzmann J."/>
            <person name="Morin E."/>
            <person name="Arend M."/>
            <person name="Barry K.W."/>
            <person name="Binder M."/>
            <person name="Choi C."/>
            <person name="Clum A."/>
            <person name="Copeland A."/>
            <person name="Grisel N."/>
            <person name="Haridas S."/>
            <person name="Kipfer T."/>
            <person name="LaButti K."/>
            <person name="Lindquist E."/>
            <person name="Lipzen A."/>
            <person name="Maire R."/>
            <person name="Meier B."/>
            <person name="Mihaltcheva S."/>
            <person name="Molinier V."/>
            <person name="Murat C."/>
            <person name="Poggeler S."/>
            <person name="Quandt C.A."/>
            <person name="Sperisen C."/>
            <person name="Tritt A."/>
            <person name="Tisserant E."/>
            <person name="Crous P.W."/>
            <person name="Henrissat B."/>
            <person name="Nehls U."/>
            <person name="Egli S."/>
            <person name="Spatafora J.W."/>
            <person name="Grigoriev I.V."/>
            <person name="Martin F.M."/>
        </authorList>
    </citation>
    <scope>NUCLEOTIDE SEQUENCE [LARGE SCALE GENOMIC DNA]</scope>
    <source>
        <strain evidence="2 3">CBS 207.34</strain>
    </source>
</reference>